<name>A0A2U9IHE7_9CREN</name>
<dbReference type="Proteomes" id="UP000248044">
    <property type="component" value="Chromosome"/>
</dbReference>
<dbReference type="InterPro" id="IPR054177">
    <property type="entry name" value="B129_C2H2-Znf"/>
</dbReference>
<evidence type="ECO:0000313" key="2">
    <source>
        <dbReference type="EMBL" id="AWR95440.1"/>
    </source>
</evidence>
<dbReference type="OrthoDB" id="37906at2157"/>
<dbReference type="RefSeq" id="WP_110271318.1">
    <property type="nucleotide sequence ID" value="NZ_CP029289.2"/>
</dbReference>
<dbReference type="Pfam" id="PF22034">
    <property type="entry name" value="B129_C2H2-zf"/>
    <property type="match status" value="1"/>
</dbReference>
<dbReference type="EMBL" id="CP029289">
    <property type="protein sequence ID" value="AWR95440.1"/>
    <property type="molecule type" value="Genomic_DNA"/>
</dbReference>
<gene>
    <name evidence="2" type="ORF">DFR85_13405</name>
</gene>
<reference evidence="2 3" key="1">
    <citation type="submission" date="2018-05" db="EMBL/GenBank/DDBJ databases">
        <title>Complete Genome Sequences of Extremely Thermoacidophilic, Metal-Mobilizing Type-Strain Members of the Archaeal Family Sulfolobaceae: Acidianus brierleyi DSM-1651T, Acidianus sulfidivorans DSM-18786T, Metallosphaera hakonensis DSM-7519T, and Metallosphaera prunae DSM-10039T.</title>
        <authorList>
            <person name="Counts J.A."/>
            <person name="Kelly R.M."/>
        </authorList>
    </citation>
    <scope>NUCLEOTIDE SEQUENCE [LARGE SCALE GENOMIC DNA]</scope>
    <source>
        <strain evidence="2 3">DSM 1651</strain>
    </source>
</reference>
<dbReference type="Gene3D" id="3.30.160.60">
    <property type="entry name" value="Classic Zinc Finger"/>
    <property type="match status" value="1"/>
</dbReference>
<sequence>MQSKAVSSYVCPFCFIPFSSPEALKMHIRYSEHTKTCPICKKEFKDTETLLNHFCKKHHLCY</sequence>
<dbReference type="AlphaFoldDB" id="A0A2U9IHE7"/>
<dbReference type="Pfam" id="PF00096">
    <property type="entry name" value="zf-C2H2"/>
    <property type="match status" value="1"/>
</dbReference>
<dbReference type="PROSITE" id="PS50157">
    <property type="entry name" value="ZINC_FINGER_C2H2_2"/>
    <property type="match status" value="1"/>
</dbReference>
<feature type="domain" description="C2H2-type" evidence="1">
    <location>
        <begin position="9"/>
        <end position="38"/>
    </location>
</feature>
<dbReference type="GeneID" id="90680996"/>
<dbReference type="SMART" id="SM00355">
    <property type="entry name" value="ZnF_C2H2"/>
    <property type="match status" value="2"/>
</dbReference>
<accession>A0A2U9IHE7</accession>
<dbReference type="SUPFAM" id="SSF57667">
    <property type="entry name" value="beta-beta-alpha zinc fingers"/>
    <property type="match status" value="1"/>
</dbReference>
<evidence type="ECO:0000313" key="3">
    <source>
        <dbReference type="Proteomes" id="UP000248044"/>
    </source>
</evidence>
<dbReference type="PROSITE" id="PS00028">
    <property type="entry name" value="ZINC_FINGER_C2H2_1"/>
    <property type="match status" value="1"/>
</dbReference>
<organism evidence="2 3">
    <name type="scientific">Acidianus brierleyi</name>
    <dbReference type="NCBI Taxonomy" id="41673"/>
    <lineage>
        <taxon>Archaea</taxon>
        <taxon>Thermoproteota</taxon>
        <taxon>Thermoprotei</taxon>
        <taxon>Sulfolobales</taxon>
        <taxon>Sulfolobaceae</taxon>
        <taxon>Acidianus</taxon>
    </lineage>
</organism>
<dbReference type="InterPro" id="IPR013087">
    <property type="entry name" value="Znf_C2H2_type"/>
</dbReference>
<evidence type="ECO:0000259" key="1">
    <source>
        <dbReference type="PROSITE" id="PS50157"/>
    </source>
</evidence>
<dbReference type="InterPro" id="IPR036236">
    <property type="entry name" value="Znf_C2H2_sf"/>
</dbReference>
<keyword evidence="3" id="KW-1185">Reference proteome</keyword>
<dbReference type="KEGG" id="abri:DFR85_13405"/>
<protein>
    <recommendedName>
        <fullName evidence="1">C2H2-type domain-containing protein</fullName>
    </recommendedName>
</protein>
<proteinExistence type="predicted"/>